<protein>
    <submittedName>
        <fullName evidence="1">Uncharacterized protein</fullName>
    </submittedName>
</protein>
<dbReference type="AlphaFoldDB" id="A0A0F9CGD0"/>
<feature type="non-terminal residue" evidence="1">
    <location>
        <position position="1"/>
    </location>
</feature>
<comment type="caution">
    <text evidence="1">The sequence shown here is derived from an EMBL/GenBank/DDBJ whole genome shotgun (WGS) entry which is preliminary data.</text>
</comment>
<accession>A0A0F9CGD0</accession>
<gene>
    <name evidence="1" type="ORF">LCGC14_2669440</name>
</gene>
<name>A0A0F9CGD0_9ZZZZ</name>
<sequence>GDILAIFETRDMKPKDLFGAVLGISIINNHKNTTLNLETRVIDQNAFAFVGTLRF</sequence>
<organism evidence="1">
    <name type="scientific">marine sediment metagenome</name>
    <dbReference type="NCBI Taxonomy" id="412755"/>
    <lineage>
        <taxon>unclassified sequences</taxon>
        <taxon>metagenomes</taxon>
        <taxon>ecological metagenomes</taxon>
    </lineage>
</organism>
<evidence type="ECO:0000313" key="1">
    <source>
        <dbReference type="EMBL" id="KKK95776.1"/>
    </source>
</evidence>
<dbReference type="EMBL" id="LAZR01046761">
    <property type="protein sequence ID" value="KKK95776.1"/>
    <property type="molecule type" value="Genomic_DNA"/>
</dbReference>
<proteinExistence type="predicted"/>
<reference evidence="1" key="1">
    <citation type="journal article" date="2015" name="Nature">
        <title>Complex archaea that bridge the gap between prokaryotes and eukaryotes.</title>
        <authorList>
            <person name="Spang A."/>
            <person name="Saw J.H."/>
            <person name="Jorgensen S.L."/>
            <person name="Zaremba-Niedzwiedzka K."/>
            <person name="Martijn J."/>
            <person name="Lind A.E."/>
            <person name="van Eijk R."/>
            <person name="Schleper C."/>
            <person name="Guy L."/>
            <person name="Ettema T.J."/>
        </authorList>
    </citation>
    <scope>NUCLEOTIDE SEQUENCE</scope>
</reference>